<dbReference type="KEGG" id="vg:16414479"/>
<evidence type="ECO:0000313" key="2">
    <source>
        <dbReference type="Proteomes" id="UP000154968"/>
    </source>
</evidence>
<accession>S6DD00</accession>
<dbReference type="InterPro" id="IPR045571">
    <property type="entry name" value="DUF5907"/>
</dbReference>
<name>S6DD00_9VIRU</name>
<protein>
    <submittedName>
        <fullName evidence="1">Uncharacterized protein</fullName>
    </submittedName>
</protein>
<proteinExistence type="predicted"/>
<gene>
    <name evidence="1" type="primary">140L</name>
    <name evidence="1" type="ORF">IIV22_140L</name>
</gene>
<evidence type="ECO:0000313" key="1">
    <source>
        <dbReference type="EMBL" id="CCV01817.1"/>
    </source>
</evidence>
<dbReference type="GeneID" id="16414479"/>
<keyword evidence="2" id="KW-1185">Reference proteome</keyword>
<dbReference type="EMBL" id="HF920633">
    <property type="protein sequence ID" value="CCV01817.1"/>
    <property type="molecule type" value="Genomic_DNA"/>
</dbReference>
<dbReference type="RefSeq" id="YP_008357438.1">
    <property type="nucleotide sequence ID" value="NC_021901.1"/>
</dbReference>
<organism evidence="1 2">
    <name type="scientific">Invertebrate iridescent virus 22</name>
    <dbReference type="NCBI Taxonomy" id="345198"/>
    <lineage>
        <taxon>Viruses</taxon>
        <taxon>Varidnaviria</taxon>
        <taxon>Bamfordvirae</taxon>
        <taxon>Nucleocytoviricota</taxon>
        <taxon>Megaviricetes</taxon>
        <taxon>Pimascovirales</taxon>
        <taxon>Pimascovirales incertae sedis</taxon>
        <taxon>Iridoviridae</taxon>
        <taxon>Betairidovirinae</taxon>
        <taxon>Chloriridovirus</taxon>
        <taxon>Chloriridovirus simulium1</taxon>
    </lineage>
</organism>
<sequence length="831" mass="87421">MADFKVYNPLTHIINRINNMEKETNTNDKDKNNQLGGDFLPLTGGTMLGSITQPISPSNSFDLVNKDYVDKKINVGDATESQKGILCLKGDLTGNANFPEIANGVITNAKLAPCSQFKNLKGSSESSTEVEDLILGSGFNMNGKVLSIDSSSTKLPFASPTTKGILQLSGDLSGTADNPLIANKAITNLKLANLTDSGMLKGSSSNSVEPTDIELGNGLIMNNSKLDIDLTQIVTLPIPVNQGGTGHTSFTNGYLKGNDNSISVINTIPVDDIVGAVSSVNGVFPNKEGNVNVIMGNVTTGILSDLPSQPQSNGSMFVVSGDPQALHNGRTFVSDGDSWNEITFNLTTTDARYLLKGGDTLEGNLTVPAGTSILISDLPKQDNDSTNKKYVDDQIKALNILDATSSNKGILKLSGDLSGNADIPVIKNGAISNVKLTNMTDVSQIKGSLNNSKAVVDIDIGNGLKMDNSKLVVDTNSLSNVFLPLTGGQMFGTVTQPFSPVNLDDLTNKSYVDTQVNSVATPDASNTIKGKIQLNGDLTGTSSSPRINNLAITNAKMANMSGVSQLKGSSSNNSTVTDINVGHGLSVEDNTLYGSVSFFSGNNPNLNPPENRPTKNDVIYIGSDGSLWIWSGTLSNPTLPAAPGSQYSRGPGALNVIKSQSVYTILPTAILSLPITLTDFNIQVPSGSKVKLSYTLNFQNSGKGAPSFGWSGIHQTLDFFQASIIGFFGTSNTTSSFSTIYQVNKSSAPPQTGGADLYALAPINASNTLLASTLNLNEGLGGQAIPVHIIAYYENNSGSLTTLGLLFNRDLKTTTGNTIQIAGGIVDYTFY</sequence>
<reference evidence="1 2" key="1">
    <citation type="journal article" date="2013" name="J. Gen. Virol.">
        <title>Complete genome sequence of invertebrate iridescent virus 22 isolated from a blackfly larva.</title>
        <authorList>
            <person name="Piegu B."/>
            <person name="Guizard S."/>
            <person name="Spears T."/>
            <person name="Cruaud C."/>
            <person name="Couloux A."/>
            <person name="Bideshi D.K."/>
            <person name="Federici B.A."/>
            <person name="Bigot Y."/>
        </authorList>
    </citation>
    <scope>NUCLEOTIDE SEQUENCE [LARGE SCALE GENOMIC DNA]</scope>
</reference>
<dbReference type="Pfam" id="PF19264">
    <property type="entry name" value="DUF5907"/>
    <property type="match status" value="4"/>
</dbReference>
<dbReference type="Proteomes" id="UP000154968">
    <property type="component" value="Segment"/>
</dbReference>